<evidence type="ECO:0000313" key="2">
    <source>
        <dbReference type="EMBL" id="SCU73160.1"/>
    </source>
</evidence>
<dbReference type="Proteomes" id="UP000195570">
    <property type="component" value="Unassembled WGS sequence"/>
</dbReference>
<dbReference type="EMBL" id="CZPT02002006">
    <property type="protein sequence ID" value="SCU73160.1"/>
    <property type="molecule type" value="Genomic_DNA"/>
</dbReference>
<dbReference type="VEuPathDB" id="TriTrypDB:TEOVI_000730900"/>
<proteinExistence type="predicted"/>
<comment type="caution">
    <text evidence="2">The sequence shown here is derived from an EMBL/GenBank/DDBJ whole genome shotgun (WGS) entry which is preliminary data.</text>
</comment>
<gene>
    <name evidence="2" type="ORF">TEOVI_000730900</name>
</gene>
<reference evidence="2" key="1">
    <citation type="submission" date="2016-09" db="EMBL/GenBank/DDBJ databases">
        <authorList>
            <person name="Hebert L."/>
            <person name="Moumen B."/>
        </authorList>
    </citation>
    <scope>NUCLEOTIDE SEQUENCE [LARGE SCALE GENOMIC DNA]</scope>
    <source>
        <strain evidence="2">OVI</strain>
    </source>
</reference>
<evidence type="ECO:0000256" key="1">
    <source>
        <dbReference type="SAM" id="Phobius"/>
    </source>
</evidence>
<feature type="transmembrane region" description="Helical" evidence="1">
    <location>
        <begin position="6"/>
        <end position="27"/>
    </location>
</feature>
<organism evidence="2 3">
    <name type="scientific">Trypanosoma equiperdum</name>
    <dbReference type="NCBI Taxonomy" id="5694"/>
    <lineage>
        <taxon>Eukaryota</taxon>
        <taxon>Discoba</taxon>
        <taxon>Euglenozoa</taxon>
        <taxon>Kinetoplastea</taxon>
        <taxon>Metakinetoplastina</taxon>
        <taxon>Trypanosomatida</taxon>
        <taxon>Trypanosomatidae</taxon>
        <taxon>Trypanosoma</taxon>
    </lineage>
</organism>
<keyword evidence="1" id="KW-1133">Transmembrane helix</keyword>
<feature type="transmembrane region" description="Helical" evidence="1">
    <location>
        <begin position="88"/>
        <end position="106"/>
    </location>
</feature>
<protein>
    <submittedName>
        <fullName evidence="2">Uncharacterized protein</fullName>
    </submittedName>
</protein>
<sequence>MVWYIPFVYQAFFFSTFNAVGSLHAWYMTQRHMMLVSGSLNSSLGAVAVYTHSFDPTLSNACTSIASISAFGHFGLHAFRTKALLRPSAMSFLHFCWCISLLAFGIHRGRWAYTLRHD</sequence>
<keyword evidence="1" id="KW-0812">Transmembrane</keyword>
<keyword evidence="3" id="KW-1185">Reference proteome</keyword>
<dbReference type="RefSeq" id="XP_067083559.1">
    <property type="nucleotide sequence ID" value="XM_067227458.1"/>
</dbReference>
<dbReference type="GeneID" id="92381243"/>
<keyword evidence="1" id="KW-0472">Membrane</keyword>
<dbReference type="AlphaFoldDB" id="A0A1G4IKP9"/>
<accession>A0A1G4IKP9</accession>
<name>A0A1G4IKP9_TRYEQ</name>
<evidence type="ECO:0000313" key="3">
    <source>
        <dbReference type="Proteomes" id="UP000195570"/>
    </source>
</evidence>